<dbReference type="AlphaFoldDB" id="A0A4C1Y618"/>
<sequence length="226" mass="25643">MKDIFGFLGPGKDREDQPERRTISTAKSVHRVHRETLAAEIMFNILNREIGRANYFDNVINGADGFGVIYPQASVVCGYINEDCAFAREYWERHFRAERCGRFGTRPGGHFVVRGGGGRSLDRNWLARSDIRSRSLGCVYVHPSTGTLRDNLDFLRALRMALLFFPLTKAKEVSDFVVFTELVDLADYESLSDPTMVLSELVVSISVNDPARLLFLLKGKWDLLEF</sequence>
<feature type="compositionally biased region" description="Basic and acidic residues" evidence="1">
    <location>
        <begin position="11"/>
        <end position="22"/>
    </location>
</feature>
<evidence type="ECO:0000256" key="1">
    <source>
        <dbReference type="SAM" id="MobiDB-lite"/>
    </source>
</evidence>
<evidence type="ECO:0000313" key="2">
    <source>
        <dbReference type="EMBL" id="GBP71336.1"/>
    </source>
</evidence>
<evidence type="ECO:0000313" key="3">
    <source>
        <dbReference type="Proteomes" id="UP000299102"/>
    </source>
</evidence>
<gene>
    <name evidence="2" type="ORF">EVAR_57720_1</name>
</gene>
<reference evidence="2 3" key="1">
    <citation type="journal article" date="2019" name="Commun. Biol.">
        <title>The bagworm genome reveals a unique fibroin gene that provides high tensile strength.</title>
        <authorList>
            <person name="Kono N."/>
            <person name="Nakamura H."/>
            <person name="Ohtoshi R."/>
            <person name="Tomita M."/>
            <person name="Numata K."/>
            <person name="Arakawa K."/>
        </authorList>
    </citation>
    <scope>NUCLEOTIDE SEQUENCE [LARGE SCALE GENOMIC DNA]</scope>
</reference>
<comment type="caution">
    <text evidence="2">The sequence shown here is derived from an EMBL/GenBank/DDBJ whole genome shotgun (WGS) entry which is preliminary data.</text>
</comment>
<dbReference type="EMBL" id="BGZK01001104">
    <property type="protein sequence ID" value="GBP71336.1"/>
    <property type="molecule type" value="Genomic_DNA"/>
</dbReference>
<organism evidence="2 3">
    <name type="scientific">Eumeta variegata</name>
    <name type="common">Bagworm moth</name>
    <name type="synonym">Eumeta japonica</name>
    <dbReference type="NCBI Taxonomy" id="151549"/>
    <lineage>
        <taxon>Eukaryota</taxon>
        <taxon>Metazoa</taxon>
        <taxon>Ecdysozoa</taxon>
        <taxon>Arthropoda</taxon>
        <taxon>Hexapoda</taxon>
        <taxon>Insecta</taxon>
        <taxon>Pterygota</taxon>
        <taxon>Neoptera</taxon>
        <taxon>Endopterygota</taxon>
        <taxon>Lepidoptera</taxon>
        <taxon>Glossata</taxon>
        <taxon>Ditrysia</taxon>
        <taxon>Tineoidea</taxon>
        <taxon>Psychidae</taxon>
        <taxon>Oiketicinae</taxon>
        <taxon>Eumeta</taxon>
    </lineage>
</organism>
<protein>
    <submittedName>
        <fullName evidence="2">Uncharacterized protein</fullName>
    </submittedName>
</protein>
<accession>A0A4C1Y618</accession>
<dbReference type="Proteomes" id="UP000299102">
    <property type="component" value="Unassembled WGS sequence"/>
</dbReference>
<name>A0A4C1Y618_EUMVA</name>
<keyword evidence="3" id="KW-1185">Reference proteome</keyword>
<proteinExistence type="predicted"/>
<feature type="region of interest" description="Disordered" evidence="1">
    <location>
        <begin position="1"/>
        <end position="22"/>
    </location>
</feature>